<dbReference type="OrthoDB" id="1860322at2759"/>
<keyword evidence="3" id="KW-1185">Reference proteome</keyword>
<feature type="domain" description="Piwi" evidence="1">
    <location>
        <begin position="1"/>
        <end position="69"/>
    </location>
</feature>
<dbReference type="Proteomes" id="UP000631114">
    <property type="component" value="Unassembled WGS sequence"/>
</dbReference>
<protein>
    <recommendedName>
        <fullName evidence="1">Piwi domain-containing protein</fullName>
    </recommendedName>
</protein>
<evidence type="ECO:0000313" key="3">
    <source>
        <dbReference type="Proteomes" id="UP000631114"/>
    </source>
</evidence>
<dbReference type="InterPro" id="IPR036397">
    <property type="entry name" value="RNaseH_sf"/>
</dbReference>
<evidence type="ECO:0000313" key="2">
    <source>
        <dbReference type="EMBL" id="KAF9612035.1"/>
    </source>
</evidence>
<dbReference type="SUPFAM" id="SSF53098">
    <property type="entry name" value="Ribonuclease H-like"/>
    <property type="match status" value="1"/>
</dbReference>
<sequence>MCSHAGMIGTTRPTHYHVLYDEIGFSPDDLQELVHSLPYVYQRSTTAISIVAPVCYAHLAAAQVSQFMKFDEMSETSSGRGGLTSAGTILVFELPKLHENVSSSMLLGIGVNVVCVFCLGICKSFGKSCLYMVSN</sequence>
<dbReference type="InterPro" id="IPR012337">
    <property type="entry name" value="RNaseH-like_sf"/>
</dbReference>
<gene>
    <name evidence="2" type="ORF">IFM89_037493</name>
</gene>
<proteinExistence type="predicted"/>
<evidence type="ECO:0000259" key="1">
    <source>
        <dbReference type="PROSITE" id="PS50822"/>
    </source>
</evidence>
<dbReference type="Gene3D" id="3.30.420.10">
    <property type="entry name" value="Ribonuclease H-like superfamily/Ribonuclease H"/>
    <property type="match status" value="1"/>
</dbReference>
<dbReference type="EMBL" id="JADFTS010000004">
    <property type="protein sequence ID" value="KAF9612035.1"/>
    <property type="molecule type" value="Genomic_DNA"/>
</dbReference>
<comment type="caution">
    <text evidence="2">The sequence shown here is derived from an EMBL/GenBank/DDBJ whole genome shotgun (WGS) entry which is preliminary data.</text>
</comment>
<dbReference type="GO" id="GO:0003676">
    <property type="term" value="F:nucleic acid binding"/>
    <property type="evidence" value="ECO:0007669"/>
    <property type="project" value="InterPro"/>
</dbReference>
<organism evidence="2 3">
    <name type="scientific">Coptis chinensis</name>
    <dbReference type="NCBI Taxonomy" id="261450"/>
    <lineage>
        <taxon>Eukaryota</taxon>
        <taxon>Viridiplantae</taxon>
        <taxon>Streptophyta</taxon>
        <taxon>Embryophyta</taxon>
        <taxon>Tracheophyta</taxon>
        <taxon>Spermatophyta</taxon>
        <taxon>Magnoliopsida</taxon>
        <taxon>Ranunculales</taxon>
        <taxon>Ranunculaceae</taxon>
        <taxon>Coptidoideae</taxon>
        <taxon>Coptis</taxon>
    </lineage>
</organism>
<dbReference type="PROSITE" id="PS50822">
    <property type="entry name" value="PIWI"/>
    <property type="match status" value="1"/>
</dbReference>
<accession>A0A835I3N8</accession>
<dbReference type="Pfam" id="PF02171">
    <property type="entry name" value="Piwi"/>
    <property type="match status" value="1"/>
</dbReference>
<name>A0A835I3N8_9MAGN</name>
<dbReference type="PANTHER" id="PTHR22891">
    <property type="entry name" value="EUKARYOTIC TRANSLATION INITIATION FACTOR 2C"/>
    <property type="match status" value="1"/>
</dbReference>
<dbReference type="InterPro" id="IPR003165">
    <property type="entry name" value="Piwi"/>
</dbReference>
<dbReference type="AlphaFoldDB" id="A0A835I3N8"/>
<reference evidence="2 3" key="1">
    <citation type="submission" date="2020-10" db="EMBL/GenBank/DDBJ databases">
        <title>The Coptis chinensis genome and diversification of protoberbering-type alkaloids.</title>
        <authorList>
            <person name="Wang B."/>
            <person name="Shu S."/>
            <person name="Song C."/>
            <person name="Liu Y."/>
        </authorList>
    </citation>
    <scope>NUCLEOTIDE SEQUENCE [LARGE SCALE GENOMIC DNA]</scope>
    <source>
        <strain evidence="2">HL-2020</strain>
        <tissue evidence="2">Leaf</tissue>
    </source>
</reference>